<evidence type="ECO:0000256" key="9">
    <source>
        <dbReference type="SAM" id="MobiDB-lite"/>
    </source>
</evidence>
<dbReference type="Gene3D" id="3.40.50.620">
    <property type="entry name" value="HUPs"/>
    <property type="match status" value="1"/>
</dbReference>
<keyword evidence="1" id="KW-0820">tRNA-binding</keyword>
<evidence type="ECO:0000256" key="5">
    <source>
        <dbReference type="ARBA" id="ARBA00022840"/>
    </source>
</evidence>
<dbReference type="Gene3D" id="3.30.70.330">
    <property type="match status" value="1"/>
</dbReference>
<evidence type="ECO:0000256" key="4">
    <source>
        <dbReference type="ARBA" id="ARBA00022741"/>
    </source>
</evidence>
<sequence>MAPQTAQDKVLYVGNLPDSGTEEMVRDLFSGFGEVTAVVHPPPRDGKQREYCFVYFSDHAMVQKLIADGASGNRPYLNGVALKMKAARRWTETDQRFRGRGHSRGGYSGARGREGRSGPQGRSRGHKGRGHYGRDIYQSHDGYGSGYWGNGEGHGSTDVGQADAPWAYVDHHLPHAYAPSAYGPSAYGTQDVAEMPTMTLSGQKGHAPPGLQEGGASDYGQLQRPCLLSGCEPQRAPLRVAVLLSGGVDSSLSLRLLQAAGHQITAFYLQIWFQEDFENFWGECPWEDDLRVCQEVCQQAHVPLQVVSLTKQYWDLVVSTAVQQIRAGHTPNPDMLCNSRVKFGAFYDILDEQHPNEFDRAQLARTMFPLGCLTKAEGSARASCCLEDPGM</sequence>
<accession>A0AAW1PGL7</accession>
<dbReference type="GO" id="GO:0000049">
    <property type="term" value="F:tRNA binding"/>
    <property type="evidence" value="ECO:0007669"/>
    <property type="project" value="UniProtKB-KW"/>
</dbReference>
<dbReference type="EMBL" id="JALJOQ010000029">
    <property type="protein sequence ID" value="KAK9807947.1"/>
    <property type="molecule type" value="Genomic_DNA"/>
</dbReference>
<dbReference type="InterPro" id="IPR051305">
    <property type="entry name" value="tRNA_2-thiouridylase_MnmA"/>
</dbReference>
<evidence type="ECO:0000256" key="1">
    <source>
        <dbReference type="ARBA" id="ARBA00022555"/>
    </source>
</evidence>
<keyword evidence="12" id="KW-1185">Reference proteome</keyword>
<evidence type="ECO:0000259" key="10">
    <source>
        <dbReference type="PROSITE" id="PS50102"/>
    </source>
</evidence>
<dbReference type="GO" id="GO:0005524">
    <property type="term" value="F:ATP binding"/>
    <property type="evidence" value="ECO:0007669"/>
    <property type="project" value="UniProtKB-KW"/>
</dbReference>
<dbReference type="SUPFAM" id="SSF54928">
    <property type="entry name" value="RNA-binding domain, RBD"/>
    <property type="match status" value="1"/>
</dbReference>
<evidence type="ECO:0000256" key="8">
    <source>
        <dbReference type="PROSITE-ProRule" id="PRU00176"/>
    </source>
</evidence>
<organism evidence="11 12">
    <name type="scientific">Symbiochloris irregularis</name>
    <dbReference type="NCBI Taxonomy" id="706552"/>
    <lineage>
        <taxon>Eukaryota</taxon>
        <taxon>Viridiplantae</taxon>
        <taxon>Chlorophyta</taxon>
        <taxon>core chlorophytes</taxon>
        <taxon>Trebouxiophyceae</taxon>
        <taxon>Trebouxiales</taxon>
        <taxon>Trebouxiaceae</taxon>
        <taxon>Symbiochloris</taxon>
    </lineage>
</organism>
<keyword evidence="7" id="KW-1015">Disulfide bond</keyword>
<dbReference type="CDD" id="cd00590">
    <property type="entry name" value="RRM_SF"/>
    <property type="match status" value="1"/>
</dbReference>
<feature type="domain" description="RRM" evidence="10">
    <location>
        <begin position="9"/>
        <end position="89"/>
    </location>
</feature>
<dbReference type="InterPro" id="IPR035979">
    <property type="entry name" value="RBD_domain_sf"/>
</dbReference>
<feature type="region of interest" description="Disordered" evidence="9">
    <location>
        <begin position="92"/>
        <end position="134"/>
    </location>
</feature>
<comment type="caution">
    <text evidence="11">The sequence shown here is derived from an EMBL/GenBank/DDBJ whole genome shotgun (WGS) entry which is preliminary data.</text>
</comment>
<evidence type="ECO:0000256" key="6">
    <source>
        <dbReference type="ARBA" id="ARBA00022884"/>
    </source>
</evidence>
<dbReference type="SMART" id="SM00360">
    <property type="entry name" value="RRM"/>
    <property type="match status" value="1"/>
</dbReference>
<dbReference type="InterPro" id="IPR000504">
    <property type="entry name" value="RRM_dom"/>
</dbReference>
<keyword evidence="3" id="KW-0819">tRNA processing</keyword>
<dbReference type="PANTHER" id="PTHR43052:SF1">
    <property type="entry name" value="TRNA-5-TAURINOMETHYLURIDINE 2-SULFURTRANSFERASE"/>
    <property type="match status" value="1"/>
</dbReference>
<name>A0AAW1PGL7_9CHLO</name>
<dbReference type="PANTHER" id="PTHR43052">
    <property type="match status" value="1"/>
</dbReference>
<evidence type="ECO:0000313" key="11">
    <source>
        <dbReference type="EMBL" id="KAK9807947.1"/>
    </source>
</evidence>
<keyword evidence="5" id="KW-0067">ATP-binding</keyword>
<dbReference type="Proteomes" id="UP001465755">
    <property type="component" value="Unassembled WGS sequence"/>
</dbReference>
<dbReference type="InterPro" id="IPR014729">
    <property type="entry name" value="Rossmann-like_a/b/a_fold"/>
</dbReference>
<protein>
    <recommendedName>
        <fullName evidence="10">RRM domain-containing protein</fullName>
    </recommendedName>
</protein>
<gene>
    <name evidence="11" type="ORF">WJX73_006217</name>
</gene>
<dbReference type="Pfam" id="PF03054">
    <property type="entry name" value="tRNA_Me_trans"/>
    <property type="match status" value="1"/>
</dbReference>
<dbReference type="InterPro" id="IPR012677">
    <property type="entry name" value="Nucleotide-bd_a/b_plait_sf"/>
</dbReference>
<proteinExistence type="predicted"/>
<keyword evidence="4" id="KW-0547">Nucleotide-binding</keyword>
<dbReference type="Pfam" id="PF00076">
    <property type="entry name" value="RRM_1"/>
    <property type="match status" value="1"/>
</dbReference>
<reference evidence="11 12" key="1">
    <citation type="journal article" date="2024" name="Nat. Commun.">
        <title>Phylogenomics reveals the evolutionary origins of lichenization in chlorophyte algae.</title>
        <authorList>
            <person name="Puginier C."/>
            <person name="Libourel C."/>
            <person name="Otte J."/>
            <person name="Skaloud P."/>
            <person name="Haon M."/>
            <person name="Grisel S."/>
            <person name="Petersen M."/>
            <person name="Berrin J.G."/>
            <person name="Delaux P.M."/>
            <person name="Dal Grande F."/>
            <person name="Keller J."/>
        </authorList>
    </citation>
    <scope>NUCLEOTIDE SEQUENCE [LARGE SCALE GENOMIC DNA]</scope>
    <source>
        <strain evidence="11 12">SAG 2036</strain>
    </source>
</reference>
<keyword evidence="6 8" id="KW-0694">RNA-binding</keyword>
<dbReference type="GO" id="GO:0016740">
    <property type="term" value="F:transferase activity"/>
    <property type="evidence" value="ECO:0007669"/>
    <property type="project" value="UniProtKB-KW"/>
</dbReference>
<dbReference type="PROSITE" id="PS50102">
    <property type="entry name" value="RRM"/>
    <property type="match status" value="1"/>
</dbReference>
<evidence type="ECO:0000256" key="7">
    <source>
        <dbReference type="ARBA" id="ARBA00023157"/>
    </source>
</evidence>
<dbReference type="AlphaFoldDB" id="A0AAW1PGL7"/>
<evidence type="ECO:0000256" key="3">
    <source>
        <dbReference type="ARBA" id="ARBA00022694"/>
    </source>
</evidence>
<evidence type="ECO:0000256" key="2">
    <source>
        <dbReference type="ARBA" id="ARBA00022679"/>
    </source>
</evidence>
<dbReference type="GO" id="GO:0008033">
    <property type="term" value="P:tRNA processing"/>
    <property type="evidence" value="ECO:0007669"/>
    <property type="project" value="UniProtKB-KW"/>
</dbReference>
<keyword evidence="2" id="KW-0808">Transferase</keyword>
<dbReference type="SUPFAM" id="SSF52402">
    <property type="entry name" value="Adenine nucleotide alpha hydrolases-like"/>
    <property type="match status" value="1"/>
</dbReference>
<evidence type="ECO:0000313" key="12">
    <source>
        <dbReference type="Proteomes" id="UP001465755"/>
    </source>
</evidence>